<name>A0A5J6ML84_9PROT</name>
<evidence type="ECO:0000259" key="2">
    <source>
        <dbReference type="PROSITE" id="PS50234"/>
    </source>
</evidence>
<gene>
    <name evidence="3" type="ORF">FRZ44_34130</name>
</gene>
<proteinExistence type="predicted"/>
<dbReference type="InterPro" id="IPR036465">
    <property type="entry name" value="vWFA_dom_sf"/>
</dbReference>
<dbReference type="SUPFAM" id="SSF53300">
    <property type="entry name" value="vWA-like"/>
    <property type="match status" value="1"/>
</dbReference>
<feature type="region of interest" description="Disordered" evidence="1">
    <location>
        <begin position="426"/>
        <end position="462"/>
    </location>
</feature>
<dbReference type="PANTHER" id="PTHR41248">
    <property type="entry name" value="NORD PROTEIN"/>
    <property type="match status" value="1"/>
</dbReference>
<evidence type="ECO:0000313" key="4">
    <source>
        <dbReference type="Proteomes" id="UP000326202"/>
    </source>
</evidence>
<sequence>MPRSSKDFLKLVTSETPPATPPLLQGAAALAFAGPMSAPWLAAVERLSQAGYGEPVVESYRRHSPEVAGKVGPNAGIALADSVSLLAIKAGRKAAELLPPAAAQAAGRVADAHRFRAFLNLMERLSSLAPESVSEVLIRIDRLLSRLDLSRLEAWVLAGIRYGGGDAQRRHGYFSFEDPEAERWLERESSDVTFEHVGRRLKYYLDALWRIRLPIREPSLRAPEASRRRTSFDRGMIRVPPVYPGFRDQQAEEIFRAALAHVAAHLTFTRDKFPARSLKPVQIALVSLIEDARVEKLAMREYPGLRRLWLPFHVAQPSGAKTAPTLLARLSRALIDPDFEDPDGWVQKSKEMFYAAREHWDDQQMSRVLGSLLGNDLGQMRIQFNAKTYVPEPPYRDDNVGLWDWGEQPNEMADEELLDESVRIVRQEEDDPDPPDRERQEPERDQGSANRARPEEQAPVDIGIPVARYPEHDHLIGRDRPDWVTVKEYEPRLGDPGEIERSIEANPELRFRIQAMIRAAKVSRPRRRRHMAEGEQLDLDAAIQAVLSQRIGESPDPRIYSTVMRQFRDLSVLLLLDISESTNDPIKGSRRPTLELEKQAVALLGEAMEGLGDPFAVAAFCSDGREDVHYLRIKDFSERFGALPLSRLAGLTGSLSTRMGAAIRHAGVELGKQTTYRRLLLLVTDGEPSDRDVPDRRYLVEDARYAVAGLTAHGIDTLCVGLDSGAENHLARIFGPRNTIMIDRIDRLPDRLPSLYFRLTR</sequence>
<dbReference type="CDD" id="cd01454">
    <property type="entry name" value="vWA_norD_type"/>
    <property type="match status" value="1"/>
</dbReference>
<feature type="domain" description="VWFA" evidence="2">
    <location>
        <begin position="571"/>
        <end position="755"/>
    </location>
</feature>
<dbReference type="PANTHER" id="PTHR41248:SF1">
    <property type="entry name" value="NORD PROTEIN"/>
    <property type="match status" value="1"/>
</dbReference>
<dbReference type="Proteomes" id="UP000326202">
    <property type="component" value="Chromosome"/>
</dbReference>
<dbReference type="PROSITE" id="PS50234">
    <property type="entry name" value="VWFA"/>
    <property type="match status" value="1"/>
</dbReference>
<dbReference type="AlphaFoldDB" id="A0A5J6ML84"/>
<evidence type="ECO:0000313" key="3">
    <source>
        <dbReference type="EMBL" id="QEX18109.1"/>
    </source>
</evidence>
<dbReference type="EMBL" id="CP042906">
    <property type="protein sequence ID" value="QEX18109.1"/>
    <property type="molecule type" value="Genomic_DNA"/>
</dbReference>
<dbReference type="InterPro" id="IPR002035">
    <property type="entry name" value="VWF_A"/>
</dbReference>
<feature type="compositionally biased region" description="Basic and acidic residues" evidence="1">
    <location>
        <begin position="434"/>
        <end position="456"/>
    </location>
</feature>
<organism evidence="3 4">
    <name type="scientific">Hypericibacter terrae</name>
    <dbReference type="NCBI Taxonomy" id="2602015"/>
    <lineage>
        <taxon>Bacteria</taxon>
        <taxon>Pseudomonadati</taxon>
        <taxon>Pseudomonadota</taxon>
        <taxon>Alphaproteobacteria</taxon>
        <taxon>Rhodospirillales</taxon>
        <taxon>Dongiaceae</taxon>
        <taxon>Hypericibacter</taxon>
    </lineage>
</organism>
<reference evidence="3 4" key="1">
    <citation type="submission" date="2019-08" db="EMBL/GenBank/DDBJ databases">
        <title>Hyperibacter terrae gen. nov., sp. nov. and Hyperibacter viscosus sp. nov., two new members in the family Rhodospirillaceae isolated from the rhizosphere of Hypericum perforatum.</title>
        <authorList>
            <person name="Noviana Z."/>
        </authorList>
    </citation>
    <scope>NUCLEOTIDE SEQUENCE [LARGE SCALE GENOMIC DNA]</scope>
    <source>
        <strain evidence="3 4">R5913</strain>
    </source>
</reference>
<evidence type="ECO:0000256" key="1">
    <source>
        <dbReference type="SAM" id="MobiDB-lite"/>
    </source>
</evidence>
<dbReference type="SMART" id="SM00327">
    <property type="entry name" value="VWA"/>
    <property type="match status" value="1"/>
</dbReference>
<dbReference type="InterPro" id="IPR051928">
    <property type="entry name" value="NorD/CobT"/>
</dbReference>
<dbReference type="Gene3D" id="3.40.50.410">
    <property type="entry name" value="von Willebrand factor, type A domain"/>
    <property type="match status" value="1"/>
</dbReference>
<accession>A0A5J6ML84</accession>
<keyword evidence="4" id="KW-1185">Reference proteome</keyword>
<dbReference type="KEGG" id="htq:FRZ44_34130"/>
<protein>
    <recommendedName>
        <fullName evidence="2">VWFA domain-containing protein</fullName>
    </recommendedName>
</protein>